<reference evidence="3" key="1">
    <citation type="submission" date="2016-11" db="UniProtKB">
        <authorList>
            <consortium name="WormBaseParasite"/>
        </authorList>
    </citation>
    <scope>IDENTIFICATION</scope>
</reference>
<keyword evidence="2" id="KW-1185">Reference proteome</keyword>
<dbReference type="Gene3D" id="6.10.140.250">
    <property type="match status" value="1"/>
</dbReference>
<dbReference type="Proteomes" id="UP000095287">
    <property type="component" value="Unplaced"/>
</dbReference>
<organism evidence="2 3">
    <name type="scientific">Steinernema glaseri</name>
    <dbReference type="NCBI Taxonomy" id="37863"/>
    <lineage>
        <taxon>Eukaryota</taxon>
        <taxon>Metazoa</taxon>
        <taxon>Ecdysozoa</taxon>
        <taxon>Nematoda</taxon>
        <taxon>Chromadorea</taxon>
        <taxon>Rhabditida</taxon>
        <taxon>Tylenchina</taxon>
        <taxon>Panagrolaimomorpha</taxon>
        <taxon>Strongyloidoidea</taxon>
        <taxon>Steinernematidae</taxon>
        <taxon>Steinernema</taxon>
    </lineage>
</organism>
<dbReference type="InterPro" id="IPR013873">
    <property type="entry name" value="Cdc37_C"/>
</dbReference>
<dbReference type="WBParaSite" id="L893_g33245.t1">
    <property type="protein sequence ID" value="L893_g33245.t1"/>
    <property type="gene ID" value="L893_g33245"/>
</dbReference>
<evidence type="ECO:0000313" key="2">
    <source>
        <dbReference type="Proteomes" id="UP000095287"/>
    </source>
</evidence>
<protein>
    <submittedName>
        <fullName evidence="3">CDC37_C domain-containing protein</fullName>
    </submittedName>
</protein>
<dbReference type="AlphaFoldDB" id="A0A1I8A624"/>
<name>A0A1I8A624_9BILA</name>
<accession>A0A1I8A624</accession>
<evidence type="ECO:0000259" key="1">
    <source>
        <dbReference type="SMART" id="SM01069"/>
    </source>
</evidence>
<feature type="domain" description="Cdc37 C-terminal" evidence="1">
    <location>
        <begin position="1"/>
        <end position="77"/>
    </location>
</feature>
<evidence type="ECO:0000313" key="3">
    <source>
        <dbReference type="WBParaSite" id="L893_g33245.t1"/>
    </source>
</evidence>
<dbReference type="SMART" id="SM01069">
    <property type="entry name" value="CDC37_C"/>
    <property type="match status" value="1"/>
</dbReference>
<sequence>MADPSYMKMFMDEVAAFKGREVGKLQEVANNMDREVFAYDLQRCIDAGLWIPNAIEAQGEEMDAGEEQSVIAATVPEKIECEVPVFGIDLHRSVLACGAVRPFLGYRDSVLRGAGLFPTCPSIIRESRPCD</sequence>
<proteinExistence type="predicted"/>